<dbReference type="Pfam" id="PF13517">
    <property type="entry name" value="FG-GAP_3"/>
    <property type="match status" value="1"/>
</dbReference>
<keyword evidence="3" id="KW-1185">Reference proteome</keyword>
<dbReference type="InterPro" id="IPR006626">
    <property type="entry name" value="PbH1"/>
</dbReference>
<dbReference type="Gene3D" id="2.130.10.130">
    <property type="entry name" value="Integrin alpha, N-terminal"/>
    <property type="match status" value="2"/>
</dbReference>
<dbReference type="SUPFAM" id="SSF49464">
    <property type="entry name" value="Carboxypeptidase regulatory domain-like"/>
    <property type="match status" value="1"/>
</dbReference>
<reference evidence="2 3" key="1">
    <citation type="submission" date="2018-01" db="EMBL/GenBank/DDBJ databases">
        <title>G. obscuriglobus.</title>
        <authorList>
            <person name="Franke J."/>
            <person name="Blomberg W."/>
            <person name="Selmecki A."/>
        </authorList>
    </citation>
    <scope>NUCLEOTIDE SEQUENCE [LARGE SCALE GENOMIC DNA]</scope>
    <source>
        <strain evidence="2 3">DSM 5831</strain>
    </source>
</reference>
<protein>
    <submittedName>
        <fullName evidence="2">Uncharacterized protein</fullName>
    </submittedName>
</protein>
<dbReference type="SMART" id="SM00710">
    <property type="entry name" value="PbH1"/>
    <property type="match status" value="5"/>
</dbReference>
<dbReference type="SUPFAM" id="SSF69318">
    <property type="entry name" value="Integrin alpha N-terminal domain"/>
    <property type="match status" value="1"/>
</dbReference>
<dbReference type="AlphaFoldDB" id="A0A2Z3H625"/>
<dbReference type="PANTHER" id="PTHR46580">
    <property type="entry name" value="SENSOR KINASE-RELATED"/>
    <property type="match status" value="1"/>
</dbReference>
<keyword evidence="1" id="KW-0732">Signal</keyword>
<evidence type="ECO:0000256" key="1">
    <source>
        <dbReference type="ARBA" id="ARBA00022729"/>
    </source>
</evidence>
<dbReference type="PANTHER" id="PTHR46580:SF2">
    <property type="entry name" value="MAM DOMAIN-CONTAINING PROTEIN"/>
    <property type="match status" value="1"/>
</dbReference>
<dbReference type="KEGG" id="gog:C1280_20260"/>
<dbReference type="Pfam" id="PF01839">
    <property type="entry name" value="FG-GAP"/>
    <property type="match status" value="2"/>
</dbReference>
<evidence type="ECO:0000313" key="3">
    <source>
        <dbReference type="Proteomes" id="UP000245802"/>
    </source>
</evidence>
<dbReference type="InterPro" id="IPR028994">
    <property type="entry name" value="Integrin_alpha_N"/>
</dbReference>
<proteinExistence type="predicted"/>
<dbReference type="InterPro" id="IPR011050">
    <property type="entry name" value="Pectin_lyase_fold/virulence"/>
</dbReference>
<dbReference type="Proteomes" id="UP000245802">
    <property type="component" value="Chromosome"/>
</dbReference>
<dbReference type="InterPro" id="IPR008969">
    <property type="entry name" value="CarboxyPept-like_regulatory"/>
</dbReference>
<organism evidence="2 3">
    <name type="scientific">Gemmata obscuriglobus</name>
    <dbReference type="NCBI Taxonomy" id="114"/>
    <lineage>
        <taxon>Bacteria</taxon>
        <taxon>Pseudomonadati</taxon>
        <taxon>Planctomycetota</taxon>
        <taxon>Planctomycetia</taxon>
        <taxon>Gemmatales</taxon>
        <taxon>Gemmataceae</taxon>
        <taxon>Gemmata</taxon>
    </lineage>
</organism>
<accession>A0A2Z3H625</accession>
<dbReference type="SUPFAM" id="SSF51126">
    <property type="entry name" value="Pectin lyase-like"/>
    <property type="match status" value="1"/>
</dbReference>
<evidence type="ECO:0000313" key="2">
    <source>
        <dbReference type="EMBL" id="AWM39087.1"/>
    </source>
</evidence>
<name>A0A2Z3H625_9BACT</name>
<dbReference type="InterPro" id="IPR013517">
    <property type="entry name" value="FG-GAP"/>
</dbReference>
<sequence length="821" mass="81302">MSKIRPRFRPELSLLEDRFNPAQLWVSPTSSLTVLNDTGPAGLSVGDTVRVSLPGNQITDGTFGTNVFDTVESAVQAANTNLDPSNTVRVGPGTFTLSVPQLGVTKSLNLTGFGQGATTIKAGVNTTTGGASPTSDTSATVLVNRGVTLNVGSLTLDGGSGSGVDVPVLLKFTDTGTAPAATSLLNDVRVQNVGTAGGTATTAGVGVYVGGGNVTVNASTLQNIGTHAVVFRGADATGSVLGSTLTGQGAGLRVNVGVGADQSGGITVRGNVLTGFTGASGITDSAGVAINGTLLSTPPTDIVNNQFAGNRIGVSLGSLLNLSAATVISDNNFLNNTVAGISSLTSGLLPGLQNFYQGVAPAVSGLLSSGTLLSVLQPVTSTPPAGSIISVNGSISGRVVNLATGTGLANATVYIDANSNGQLDPTEVAIKTDANGNFTLSGLSVSNLGSTFRVAVVVPPGGTAGTIATNVTLNPLQLTSSGVNLNVTVPSSGGGGGGFTPLPGPGAGTPTGPGVPTDGSRLRLSAGAAGFGSAPRVTVYNPDGSVRFNFLAFAEGYKGGVRVATGDLNGDGVDDIIVGAGAGAAPHVEVFDGATGQLIRSFMAFDEGFKGGVTVAVGDLNRDGYEDIIVGAATGNSPHVKAFDALTGTELKSFFAFDQGFRGGVTVAAGDVDGDGFDEIVVGAGPGAGPHVKVFDGATGTTKLSFMAFAPEFRGGVTLAVGDVDGDGKAEIVAGAGVGGEPRVAQYDGRTGQLKRTFLAFDPGFRGGVDVGYTEANGGNVIVGAGSGGQNHIQYYDASSGQIKKSFFAWEGNGSGGISVS</sequence>
<gene>
    <name evidence="2" type="ORF">C1280_20260</name>
</gene>
<dbReference type="RefSeq" id="WP_010037056.1">
    <property type="nucleotide sequence ID" value="NZ_CP025958.1"/>
</dbReference>
<dbReference type="OrthoDB" id="9770183at2"/>
<dbReference type="EMBL" id="CP025958">
    <property type="protein sequence ID" value="AWM39087.1"/>
    <property type="molecule type" value="Genomic_DNA"/>
</dbReference>